<dbReference type="FunFam" id="1.20.1260.100:FF:000001">
    <property type="entry name" value="translocator protein 2"/>
    <property type="match status" value="1"/>
</dbReference>
<feature type="transmembrane region" description="Helical" evidence="6">
    <location>
        <begin position="49"/>
        <end position="67"/>
    </location>
</feature>
<reference evidence="8 9" key="1">
    <citation type="submission" date="2019-11" db="EMBL/GenBank/DDBJ databases">
        <title>Draft genome of Amycolatopsis RM579.</title>
        <authorList>
            <person name="Duangmal K."/>
            <person name="Mingma R."/>
        </authorList>
    </citation>
    <scope>NUCLEOTIDE SEQUENCE [LARGE SCALE GENOMIC DNA]</scope>
    <source>
        <strain evidence="8 9">RM579</strain>
    </source>
</reference>
<evidence type="ECO:0000256" key="7">
    <source>
        <dbReference type="SAM" id="SignalP"/>
    </source>
</evidence>
<organism evidence="8 9">
    <name type="scientific">Amycolatopsis pithecellobii</name>
    <dbReference type="NCBI Taxonomy" id="664692"/>
    <lineage>
        <taxon>Bacteria</taxon>
        <taxon>Bacillati</taxon>
        <taxon>Actinomycetota</taxon>
        <taxon>Actinomycetes</taxon>
        <taxon>Pseudonocardiales</taxon>
        <taxon>Pseudonocardiaceae</taxon>
        <taxon>Amycolatopsis</taxon>
    </lineage>
</organism>
<evidence type="ECO:0000256" key="2">
    <source>
        <dbReference type="ARBA" id="ARBA00007524"/>
    </source>
</evidence>
<dbReference type="AlphaFoldDB" id="A0A6N7ZAS8"/>
<accession>A0A6N7ZAS8</accession>
<evidence type="ECO:0000256" key="3">
    <source>
        <dbReference type="ARBA" id="ARBA00022692"/>
    </source>
</evidence>
<dbReference type="InterPro" id="IPR004307">
    <property type="entry name" value="TspO_MBR"/>
</dbReference>
<dbReference type="GO" id="GO:0016020">
    <property type="term" value="C:membrane"/>
    <property type="evidence" value="ECO:0007669"/>
    <property type="project" value="UniProtKB-SubCell"/>
</dbReference>
<evidence type="ECO:0000256" key="4">
    <source>
        <dbReference type="ARBA" id="ARBA00022989"/>
    </source>
</evidence>
<dbReference type="Pfam" id="PF03073">
    <property type="entry name" value="TspO_MBR"/>
    <property type="match status" value="1"/>
</dbReference>
<dbReference type="CDD" id="cd15904">
    <property type="entry name" value="TSPO_MBR"/>
    <property type="match status" value="1"/>
</dbReference>
<comment type="subcellular location">
    <subcellularLocation>
        <location evidence="1">Membrane</location>
        <topology evidence="1">Multi-pass membrane protein</topology>
    </subcellularLocation>
</comment>
<evidence type="ECO:0000256" key="5">
    <source>
        <dbReference type="ARBA" id="ARBA00023136"/>
    </source>
</evidence>
<dbReference type="PANTHER" id="PTHR10057:SF0">
    <property type="entry name" value="TRANSLOCATOR PROTEIN"/>
    <property type="match status" value="1"/>
</dbReference>
<comment type="caution">
    <text evidence="8">The sequence shown here is derived from an EMBL/GenBank/DDBJ whole genome shotgun (WGS) entry which is preliminary data.</text>
</comment>
<evidence type="ECO:0000256" key="6">
    <source>
        <dbReference type="SAM" id="Phobius"/>
    </source>
</evidence>
<dbReference type="InterPro" id="IPR038330">
    <property type="entry name" value="TspO/MBR-related_sf"/>
</dbReference>
<evidence type="ECO:0000256" key="1">
    <source>
        <dbReference type="ARBA" id="ARBA00004141"/>
    </source>
</evidence>
<dbReference type="PANTHER" id="PTHR10057">
    <property type="entry name" value="PERIPHERAL-TYPE BENZODIAZEPINE RECEPTOR"/>
    <property type="match status" value="1"/>
</dbReference>
<feature type="transmembrane region" description="Helical" evidence="6">
    <location>
        <begin position="101"/>
        <end position="121"/>
    </location>
</feature>
<keyword evidence="4 6" id="KW-1133">Transmembrane helix</keyword>
<sequence>MQRSASGLVFAAGSALVAATLGSLASTQAPDVYKRLDKPRWAPPAGVFGPVWTALYTVIGVAGWRLWTGQAGRAALGLHTGQLALNAAWPTAFFAARNRTLSLAVIAALDGAIAAEIVAARRDPITAGLLTPYLAWSLFATALTVGVSDPATASPRGTRWRHRRPRRK</sequence>
<name>A0A6N7ZAS8_9PSEU</name>
<feature type="chain" id="PRO_5026991748" evidence="7">
    <location>
        <begin position="26"/>
        <end position="168"/>
    </location>
</feature>
<dbReference type="Proteomes" id="UP000440096">
    <property type="component" value="Unassembled WGS sequence"/>
</dbReference>
<keyword evidence="3 6" id="KW-0812">Transmembrane</keyword>
<dbReference type="PIRSF" id="PIRSF005859">
    <property type="entry name" value="PBR"/>
    <property type="match status" value="1"/>
</dbReference>
<protein>
    <submittedName>
        <fullName evidence="8">Tryptophan-rich sensory protein</fullName>
    </submittedName>
</protein>
<keyword evidence="7" id="KW-0732">Signal</keyword>
<proteinExistence type="inferred from homology"/>
<dbReference type="RefSeq" id="WP_154760902.1">
    <property type="nucleotide sequence ID" value="NZ_WMBA01000078.1"/>
</dbReference>
<comment type="similarity">
    <text evidence="2">Belongs to the TspO/BZRP family.</text>
</comment>
<dbReference type="Gene3D" id="1.20.1260.100">
    <property type="entry name" value="TspO/MBR protein"/>
    <property type="match status" value="1"/>
</dbReference>
<gene>
    <name evidence="8" type="ORF">GKO32_33380</name>
</gene>
<evidence type="ECO:0000313" key="8">
    <source>
        <dbReference type="EMBL" id="MTD58837.1"/>
    </source>
</evidence>
<dbReference type="OrthoDB" id="9795496at2"/>
<feature type="signal peptide" evidence="7">
    <location>
        <begin position="1"/>
        <end position="25"/>
    </location>
</feature>
<dbReference type="EMBL" id="WMBA01000078">
    <property type="protein sequence ID" value="MTD58837.1"/>
    <property type="molecule type" value="Genomic_DNA"/>
</dbReference>
<keyword evidence="9" id="KW-1185">Reference proteome</keyword>
<dbReference type="GO" id="GO:0033013">
    <property type="term" value="P:tetrapyrrole metabolic process"/>
    <property type="evidence" value="ECO:0007669"/>
    <property type="project" value="UniProtKB-ARBA"/>
</dbReference>
<feature type="transmembrane region" description="Helical" evidence="6">
    <location>
        <begin position="133"/>
        <end position="153"/>
    </location>
</feature>
<keyword evidence="5 6" id="KW-0472">Membrane</keyword>
<evidence type="ECO:0000313" key="9">
    <source>
        <dbReference type="Proteomes" id="UP000440096"/>
    </source>
</evidence>